<dbReference type="InterPro" id="IPR000595">
    <property type="entry name" value="cNMP-bd_dom"/>
</dbReference>
<dbReference type="EMBL" id="QFFJ01000001">
    <property type="protein sequence ID" value="RBL92063.1"/>
    <property type="molecule type" value="Genomic_DNA"/>
</dbReference>
<dbReference type="InterPro" id="IPR018490">
    <property type="entry name" value="cNMP-bd_dom_sf"/>
</dbReference>
<dbReference type="AlphaFoldDB" id="A0A365Y0E2"/>
<dbReference type="PROSITE" id="PS50042">
    <property type="entry name" value="CNMP_BINDING_3"/>
    <property type="match status" value="1"/>
</dbReference>
<accession>A0A365Y0E2</accession>
<dbReference type="Gene3D" id="2.60.120.10">
    <property type="entry name" value="Jelly Rolls"/>
    <property type="match status" value="1"/>
</dbReference>
<dbReference type="CDD" id="cd00038">
    <property type="entry name" value="CAP_ED"/>
    <property type="match status" value="1"/>
</dbReference>
<dbReference type="Pfam" id="PF00027">
    <property type="entry name" value="cNMP_binding"/>
    <property type="match status" value="1"/>
</dbReference>
<dbReference type="SUPFAM" id="SSF51206">
    <property type="entry name" value="cAMP-binding domain-like"/>
    <property type="match status" value="1"/>
</dbReference>
<feature type="domain" description="Cyclic nucleotide-binding" evidence="1">
    <location>
        <begin position="19"/>
        <end position="122"/>
    </location>
</feature>
<gene>
    <name evidence="2" type="ORF">DF182_05570</name>
</gene>
<organism evidence="2 3">
    <name type="scientific">Chitinophaga flava</name>
    <dbReference type="NCBI Taxonomy" id="2259036"/>
    <lineage>
        <taxon>Bacteria</taxon>
        <taxon>Pseudomonadati</taxon>
        <taxon>Bacteroidota</taxon>
        <taxon>Chitinophagia</taxon>
        <taxon>Chitinophagales</taxon>
        <taxon>Chitinophagaceae</taxon>
        <taxon>Chitinophaga</taxon>
    </lineage>
</organism>
<evidence type="ECO:0000259" key="1">
    <source>
        <dbReference type="PROSITE" id="PS50042"/>
    </source>
</evidence>
<keyword evidence="3" id="KW-1185">Reference proteome</keyword>
<reference evidence="2 3" key="1">
    <citation type="submission" date="2018-05" db="EMBL/GenBank/DDBJ databases">
        <title>Chitinophaga sp. K3CV102501T nov., isolated from isolated from a monsoon evergreen broad-leaved forest soil.</title>
        <authorList>
            <person name="Lv Y."/>
        </authorList>
    </citation>
    <scope>NUCLEOTIDE SEQUENCE [LARGE SCALE GENOMIC DNA]</scope>
    <source>
        <strain evidence="2 3">GDMCC 1.1325</strain>
    </source>
</reference>
<evidence type="ECO:0000313" key="3">
    <source>
        <dbReference type="Proteomes" id="UP000253410"/>
    </source>
</evidence>
<dbReference type="InterPro" id="IPR014710">
    <property type="entry name" value="RmlC-like_jellyroll"/>
</dbReference>
<evidence type="ECO:0000313" key="2">
    <source>
        <dbReference type="EMBL" id="RBL92063.1"/>
    </source>
</evidence>
<comment type="caution">
    <text evidence="2">The sequence shown here is derived from an EMBL/GenBank/DDBJ whole genome shotgun (WGS) entry which is preliminary data.</text>
</comment>
<dbReference type="OrthoDB" id="663011at2"/>
<dbReference type="Proteomes" id="UP000253410">
    <property type="component" value="Unassembled WGS sequence"/>
</dbReference>
<name>A0A365Y0E2_9BACT</name>
<sequence>MANFSPMDNRKLLADFITRYCNLSDPDLEKVLQQFSFGEIAADTVILRRGQTCDTLSIILKGAFRLFAVDEAGNETTTWLVFENTLITEPASFLTRQPSRYYLQALEHSEITTIHYDQLHALYQKIPGFESFGRKLMEEILVGTMCRATSLLLDTPQERYNRLLQQPRFLQRVPLKHLASFIGITPSSLSRLRRRMQT</sequence>
<proteinExistence type="predicted"/>
<protein>
    <submittedName>
        <fullName evidence="2">Crp/Fnr family transcriptional regulator</fullName>
    </submittedName>
</protein>